<evidence type="ECO:0000313" key="1">
    <source>
        <dbReference type="EMBL" id="TQF15972.1"/>
    </source>
</evidence>
<dbReference type="EMBL" id="VIFM01000032">
    <property type="protein sequence ID" value="TQF15972.1"/>
    <property type="molecule type" value="Genomic_DNA"/>
</dbReference>
<evidence type="ECO:0000313" key="2">
    <source>
        <dbReference type="Proteomes" id="UP000315369"/>
    </source>
</evidence>
<dbReference type="RefSeq" id="WP_141642380.1">
    <property type="nucleotide sequence ID" value="NZ_VIFM01000032.1"/>
</dbReference>
<gene>
    <name evidence="1" type="ORF">FJV41_10895</name>
</gene>
<reference evidence="1 2" key="1">
    <citation type="submission" date="2019-06" db="EMBL/GenBank/DDBJ databases">
        <authorList>
            <person name="Livingstone P."/>
            <person name="Whitworth D."/>
        </authorList>
    </citation>
    <scope>NUCLEOTIDE SEQUENCE [LARGE SCALE GENOMIC DNA]</scope>
    <source>
        <strain evidence="1 2">AM401</strain>
    </source>
</reference>
<dbReference type="OrthoDB" id="5383077at2"/>
<protein>
    <submittedName>
        <fullName evidence="1">Uncharacterized protein</fullName>
    </submittedName>
</protein>
<comment type="caution">
    <text evidence="1">The sequence shown here is derived from an EMBL/GenBank/DDBJ whole genome shotgun (WGS) entry which is preliminary data.</text>
</comment>
<name>A0A540X407_9BACT</name>
<proteinExistence type="predicted"/>
<accession>A0A540X407</accession>
<keyword evidence="2" id="KW-1185">Reference proteome</keyword>
<organism evidence="1 2">
    <name type="scientific">Myxococcus llanfairpwllgwyngyllgogerychwyrndrobwllllantysiliogogogochensis</name>
    <dbReference type="NCBI Taxonomy" id="2590453"/>
    <lineage>
        <taxon>Bacteria</taxon>
        <taxon>Pseudomonadati</taxon>
        <taxon>Myxococcota</taxon>
        <taxon>Myxococcia</taxon>
        <taxon>Myxococcales</taxon>
        <taxon>Cystobacterineae</taxon>
        <taxon>Myxococcaceae</taxon>
        <taxon>Myxococcus</taxon>
    </lineage>
</organism>
<sequence>MSVPTIVKHFLRGAVIVSAGVLLGACGEPLASEEEGIDTGDTVTALDIPPPTATMGCGRNPQTYAVSCTGSASNGVAPYTYQWSIIDDFGNGPYGDDWWNNSTTYSDYCQWGLYTYGTYYDKYIRFRVLDANTYVSNVVQVRYRCWSPN</sequence>
<dbReference type="AlphaFoldDB" id="A0A540X407"/>
<dbReference type="Proteomes" id="UP000315369">
    <property type="component" value="Unassembled WGS sequence"/>
</dbReference>